<name>A0A5B2XCC8_9PSEU</name>
<dbReference type="EMBL" id="VUOB01000029">
    <property type="protein sequence ID" value="KAA2261267.1"/>
    <property type="molecule type" value="Genomic_DNA"/>
</dbReference>
<dbReference type="AlphaFoldDB" id="A0A5B2XCC8"/>
<reference evidence="1 2" key="2">
    <citation type="submission" date="2019-09" db="EMBL/GenBank/DDBJ databases">
        <authorList>
            <person name="Jin C."/>
        </authorList>
    </citation>
    <scope>NUCLEOTIDE SEQUENCE [LARGE SCALE GENOMIC DNA]</scope>
    <source>
        <strain evidence="1 2">AN110305</strain>
    </source>
</reference>
<protein>
    <submittedName>
        <fullName evidence="1">Uncharacterized protein</fullName>
    </submittedName>
</protein>
<evidence type="ECO:0000313" key="1">
    <source>
        <dbReference type="EMBL" id="KAA2261267.1"/>
    </source>
</evidence>
<dbReference type="Proteomes" id="UP000323454">
    <property type="component" value="Unassembled WGS sequence"/>
</dbReference>
<sequence length="405" mass="43041">MLSHVEQLDRLREACPEAVPTAVVAGDPCFDRMLASVPLRETYRDALGVTPGQRLVVVSSTWGDRSLYGRHPALPHRLAEQLPLDDYRVAVALHPNIWHAHSRWQVEGWLAHCARAGVLVLPPEEGWRAALVAADLVLGDHGSVTFYGAALGAPVLLAAFPDDAVDPASPVGQLVAAAPRLDPRGDLAEQVALAIDGHDPGLYKEITELTTSVPGDSAALLRTAIYAAVSLTEPAWPVESAAVPVPSVPTETVGAQLVQVWLTDEAPGVLTATAVRLPAPLPNAATRVPPDAHLVADTVEPYRSWLELAEILVHDKPGAARHWVARTLAALPGCALAARAEEGGDWLVGARNGALVRFRDPTGPGRVYASVLHAWLLAGRAVDALPPRVVVRLGQREFTSGVEVL</sequence>
<evidence type="ECO:0000313" key="2">
    <source>
        <dbReference type="Proteomes" id="UP000323454"/>
    </source>
</evidence>
<dbReference type="InterPro" id="IPR043148">
    <property type="entry name" value="TagF_C"/>
</dbReference>
<dbReference type="SUPFAM" id="SSF53756">
    <property type="entry name" value="UDP-Glycosyltransferase/glycogen phosphorylase"/>
    <property type="match status" value="1"/>
</dbReference>
<gene>
    <name evidence="1" type="ORF">F0L68_17580</name>
</gene>
<accession>A0A5B2XCC8</accession>
<dbReference type="RefSeq" id="WP_149850670.1">
    <property type="nucleotide sequence ID" value="NZ_VUOB01000029.1"/>
</dbReference>
<dbReference type="Gene3D" id="3.40.50.12580">
    <property type="match status" value="1"/>
</dbReference>
<reference evidence="1 2" key="1">
    <citation type="submission" date="2019-09" db="EMBL/GenBank/DDBJ databases">
        <title>Goodfellowia gen. nov., a new genus of the Pseudonocardineae related to Actinoalloteichus, containing Goodfellowia coeruleoviolacea gen. nov., comb. nov. gen. nov., comb. nov.</title>
        <authorList>
            <person name="Labeda D."/>
        </authorList>
    </citation>
    <scope>NUCLEOTIDE SEQUENCE [LARGE SCALE GENOMIC DNA]</scope>
    <source>
        <strain evidence="1 2">AN110305</strain>
    </source>
</reference>
<dbReference type="OrthoDB" id="3661391at2"/>
<organism evidence="1 2">
    <name type="scientific">Solihabitans fulvus</name>
    <dbReference type="NCBI Taxonomy" id="1892852"/>
    <lineage>
        <taxon>Bacteria</taxon>
        <taxon>Bacillati</taxon>
        <taxon>Actinomycetota</taxon>
        <taxon>Actinomycetes</taxon>
        <taxon>Pseudonocardiales</taxon>
        <taxon>Pseudonocardiaceae</taxon>
        <taxon>Solihabitans</taxon>
    </lineage>
</organism>
<keyword evidence="2" id="KW-1185">Reference proteome</keyword>
<comment type="caution">
    <text evidence="1">The sequence shown here is derived from an EMBL/GenBank/DDBJ whole genome shotgun (WGS) entry which is preliminary data.</text>
</comment>
<proteinExistence type="predicted"/>